<proteinExistence type="inferred from homology"/>
<dbReference type="STRING" id="10181.G5BJR4"/>
<keyword evidence="8" id="KW-1015">Disulfide bond</keyword>
<feature type="compositionally biased region" description="Polar residues" evidence="11">
    <location>
        <begin position="120"/>
        <end position="131"/>
    </location>
</feature>
<feature type="region of interest" description="Disordered" evidence="11">
    <location>
        <begin position="99"/>
        <end position="135"/>
    </location>
</feature>
<dbReference type="EMBL" id="JH170664">
    <property type="protein sequence ID" value="EHB09525.1"/>
    <property type="molecule type" value="Genomic_DNA"/>
</dbReference>
<organism evidence="13 14">
    <name type="scientific">Heterocephalus glaber</name>
    <name type="common">Naked mole rat</name>
    <dbReference type="NCBI Taxonomy" id="10181"/>
    <lineage>
        <taxon>Eukaryota</taxon>
        <taxon>Metazoa</taxon>
        <taxon>Chordata</taxon>
        <taxon>Craniata</taxon>
        <taxon>Vertebrata</taxon>
        <taxon>Euteleostomi</taxon>
        <taxon>Mammalia</taxon>
        <taxon>Eutheria</taxon>
        <taxon>Euarchontoglires</taxon>
        <taxon>Glires</taxon>
        <taxon>Rodentia</taxon>
        <taxon>Hystricomorpha</taxon>
        <taxon>Bathyergidae</taxon>
        <taxon>Heterocephalus</taxon>
    </lineage>
</organism>
<keyword evidence="4 10" id="KW-0202">Cytokine</keyword>
<dbReference type="InterPro" id="IPR018048">
    <property type="entry name" value="Chemokine_CXC_CS"/>
</dbReference>
<dbReference type="PROSITE" id="PS00471">
    <property type="entry name" value="SMALL_CYTOKINES_CXC"/>
    <property type="match status" value="1"/>
</dbReference>
<gene>
    <name evidence="13" type="ORF">GW7_19887</name>
</gene>
<dbReference type="InterPro" id="IPR001811">
    <property type="entry name" value="Chemokine_IL8-like_dom"/>
</dbReference>
<keyword evidence="6 10" id="KW-0732">Signal</keyword>
<feature type="signal peptide" evidence="10">
    <location>
        <begin position="1"/>
        <end position="20"/>
    </location>
</feature>
<comment type="similarity">
    <text evidence="2 10">Belongs to the intercrine alpha (chemokine CxC) family.</text>
</comment>
<dbReference type="AlphaFoldDB" id="G5BJR4"/>
<dbReference type="InterPro" id="IPR036048">
    <property type="entry name" value="Interleukin_8-like_sf"/>
</dbReference>
<dbReference type="InterPro" id="IPR033899">
    <property type="entry name" value="CXC_Chemokine_domain"/>
</dbReference>
<dbReference type="GO" id="GO:0008009">
    <property type="term" value="F:chemokine activity"/>
    <property type="evidence" value="ECO:0007669"/>
    <property type="project" value="InterPro"/>
</dbReference>
<evidence type="ECO:0000256" key="4">
    <source>
        <dbReference type="ARBA" id="ARBA00022514"/>
    </source>
</evidence>
<dbReference type="CDD" id="cd00273">
    <property type="entry name" value="Chemokine_CXC"/>
    <property type="match status" value="1"/>
</dbReference>
<evidence type="ECO:0000259" key="12">
    <source>
        <dbReference type="SMART" id="SM00199"/>
    </source>
</evidence>
<name>G5BJR4_HETGA</name>
<dbReference type="GO" id="GO:0005615">
    <property type="term" value="C:extracellular space"/>
    <property type="evidence" value="ECO:0007669"/>
    <property type="project" value="UniProtKB-UniRule"/>
</dbReference>
<comment type="subcellular location">
    <subcellularLocation>
        <location evidence="1 10">Secreted</location>
    </subcellularLocation>
</comment>
<dbReference type="Proteomes" id="UP000006813">
    <property type="component" value="Unassembled WGS sequence"/>
</dbReference>
<sequence>MSHTILIFCLIFLTLSGIQGIPLSRTIRCTCIETSTQSVNPRFLKKLEIIPASQSCPRVEIIATMKKNREKRCLNPESKAIKNLLKAVRKERNLYGCCGDTEKEPLSPKATSPSREESFNRQGQRGQQHSQPGHCRKDELWEKVLENLLAAHAIMHALEVSTLPQKRLSFAPRPWRSRSNESDMSPDSLTEDTKIRVIEVLSRYAAFTTSCSRPHRVAPRSLQSLS</sequence>
<dbReference type="PANTHER" id="PTHR12015:SF188">
    <property type="entry name" value="C-X-C MOTIF CHEMOKINE 10"/>
    <property type="match status" value="1"/>
</dbReference>
<reference evidence="13 14" key="1">
    <citation type="journal article" date="2011" name="Nature">
        <title>Genome sequencing reveals insights into physiology and longevity of the naked mole rat.</title>
        <authorList>
            <person name="Kim E.B."/>
            <person name="Fang X."/>
            <person name="Fushan A.A."/>
            <person name="Huang Z."/>
            <person name="Lobanov A.V."/>
            <person name="Han L."/>
            <person name="Marino S.M."/>
            <person name="Sun X."/>
            <person name="Turanov A.A."/>
            <person name="Yang P."/>
            <person name="Yim S.H."/>
            <person name="Zhao X."/>
            <person name="Kasaikina M.V."/>
            <person name="Stoletzki N."/>
            <person name="Peng C."/>
            <person name="Polak P."/>
            <person name="Xiong Z."/>
            <person name="Kiezun A."/>
            <person name="Zhu Y."/>
            <person name="Chen Y."/>
            <person name="Kryukov G.V."/>
            <person name="Zhang Q."/>
            <person name="Peshkin L."/>
            <person name="Yang L."/>
            <person name="Bronson R.T."/>
            <person name="Buffenstein R."/>
            <person name="Wang B."/>
            <person name="Han C."/>
            <person name="Li Q."/>
            <person name="Chen L."/>
            <person name="Zhao W."/>
            <person name="Sunyaev S.R."/>
            <person name="Park T.J."/>
            <person name="Zhang G."/>
            <person name="Wang J."/>
            <person name="Gladyshev V.N."/>
        </authorList>
    </citation>
    <scope>NUCLEOTIDE SEQUENCE [LARGE SCALE GENOMIC DNA]</scope>
</reference>
<evidence type="ECO:0000256" key="9">
    <source>
        <dbReference type="ARBA" id="ARBA00023198"/>
    </source>
</evidence>
<feature type="chain" id="PRO_5005132365" description="C-X-C motif chemokine" evidence="10">
    <location>
        <begin position="21"/>
        <end position="226"/>
    </location>
</feature>
<dbReference type="GO" id="GO:0006955">
    <property type="term" value="P:immune response"/>
    <property type="evidence" value="ECO:0007669"/>
    <property type="project" value="InterPro"/>
</dbReference>
<dbReference type="Pfam" id="PF00048">
    <property type="entry name" value="IL8"/>
    <property type="match status" value="1"/>
</dbReference>
<evidence type="ECO:0000256" key="10">
    <source>
        <dbReference type="RuleBase" id="RU361149"/>
    </source>
</evidence>
<dbReference type="SMART" id="SM00199">
    <property type="entry name" value="SCY"/>
    <property type="match status" value="1"/>
</dbReference>
<evidence type="ECO:0000256" key="6">
    <source>
        <dbReference type="ARBA" id="ARBA00022729"/>
    </source>
</evidence>
<evidence type="ECO:0000256" key="1">
    <source>
        <dbReference type="ARBA" id="ARBA00004613"/>
    </source>
</evidence>
<evidence type="ECO:0000256" key="11">
    <source>
        <dbReference type="SAM" id="MobiDB-lite"/>
    </source>
</evidence>
<keyword evidence="9" id="KW-0395">Inflammatory response</keyword>
<evidence type="ECO:0000256" key="2">
    <source>
        <dbReference type="ARBA" id="ARBA00010665"/>
    </source>
</evidence>
<dbReference type="GO" id="GO:0006954">
    <property type="term" value="P:inflammatory response"/>
    <property type="evidence" value="ECO:0007669"/>
    <property type="project" value="UniProtKB-KW"/>
</dbReference>
<dbReference type="PANTHER" id="PTHR12015">
    <property type="entry name" value="SMALL INDUCIBLE CYTOKINE A"/>
    <property type="match status" value="1"/>
</dbReference>
<dbReference type="FunFam" id="2.40.50.40:FF:000004">
    <property type="entry name" value="C-X-C motif chemokine"/>
    <property type="match status" value="1"/>
</dbReference>
<accession>G5BJR4</accession>
<evidence type="ECO:0000313" key="13">
    <source>
        <dbReference type="EMBL" id="EHB09525.1"/>
    </source>
</evidence>
<keyword evidence="7" id="KW-0164">Citrullination</keyword>
<keyword evidence="5 10" id="KW-0964">Secreted</keyword>
<evidence type="ECO:0000313" key="14">
    <source>
        <dbReference type="Proteomes" id="UP000006813"/>
    </source>
</evidence>
<evidence type="ECO:0000256" key="8">
    <source>
        <dbReference type="ARBA" id="ARBA00023157"/>
    </source>
</evidence>
<dbReference type="SUPFAM" id="SSF54117">
    <property type="entry name" value="Interleukin 8-like chemokines"/>
    <property type="match status" value="1"/>
</dbReference>
<evidence type="ECO:0000256" key="3">
    <source>
        <dbReference type="ARBA" id="ARBA00022500"/>
    </source>
</evidence>
<dbReference type="Gene3D" id="2.40.50.40">
    <property type="match status" value="1"/>
</dbReference>
<dbReference type="PRINTS" id="PR00437">
    <property type="entry name" value="SMALLCYTKCXC"/>
</dbReference>
<dbReference type="eggNOG" id="ENOG502S7MM">
    <property type="taxonomic scope" value="Eukaryota"/>
</dbReference>
<feature type="domain" description="Chemokine interleukin-8-like" evidence="12">
    <location>
        <begin position="26"/>
        <end position="88"/>
    </location>
</feature>
<dbReference type="InterPro" id="IPR039809">
    <property type="entry name" value="Chemokine_b/g/d"/>
</dbReference>
<dbReference type="InParanoid" id="G5BJR4"/>
<keyword evidence="3 10" id="KW-0145">Chemotaxis</keyword>
<protein>
    <recommendedName>
        <fullName evidence="10">C-X-C motif chemokine</fullName>
    </recommendedName>
</protein>
<evidence type="ECO:0000256" key="5">
    <source>
        <dbReference type="ARBA" id="ARBA00022525"/>
    </source>
</evidence>
<evidence type="ECO:0000256" key="7">
    <source>
        <dbReference type="ARBA" id="ARBA00022934"/>
    </source>
</evidence>
<dbReference type="InterPro" id="IPR001089">
    <property type="entry name" value="Chemokine_CXC"/>
</dbReference>